<dbReference type="GO" id="GO:0005737">
    <property type="term" value="C:cytoplasm"/>
    <property type="evidence" value="ECO:0007669"/>
    <property type="project" value="UniProtKB-SubCell"/>
</dbReference>
<evidence type="ECO:0000313" key="5">
    <source>
        <dbReference type="EMBL" id="RNA25656.1"/>
    </source>
</evidence>
<evidence type="ECO:0000256" key="2">
    <source>
        <dbReference type="ARBA" id="ARBA00004496"/>
    </source>
</evidence>
<reference evidence="5 6" key="1">
    <citation type="journal article" date="2018" name="Sci. Rep.">
        <title>Genomic signatures of local adaptation to the degree of environmental predictability in rotifers.</title>
        <authorList>
            <person name="Franch-Gras L."/>
            <person name="Hahn C."/>
            <person name="Garcia-Roger E.M."/>
            <person name="Carmona M.J."/>
            <person name="Serra M."/>
            <person name="Gomez A."/>
        </authorList>
    </citation>
    <scope>NUCLEOTIDE SEQUENCE [LARGE SCALE GENOMIC DNA]</scope>
    <source>
        <strain evidence="5">HYR1</strain>
    </source>
</reference>
<gene>
    <name evidence="5" type="ORF">BpHYR1_017055</name>
</gene>
<name>A0A3M7RQ26_BRAPC</name>
<dbReference type="AlphaFoldDB" id="A0A3M7RQ26"/>
<dbReference type="GO" id="GO:0044727">
    <property type="term" value="P:epigenetic programing of male pronucleus"/>
    <property type="evidence" value="ECO:0007669"/>
    <property type="project" value="TreeGrafter"/>
</dbReference>
<keyword evidence="3" id="KW-0963">Cytoplasm</keyword>
<comment type="caution">
    <text evidence="5">The sequence shown here is derived from an EMBL/GenBank/DDBJ whole genome shotgun (WGS) entry which is preliminary data.</text>
</comment>
<evidence type="ECO:0000256" key="1">
    <source>
        <dbReference type="ARBA" id="ARBA00004123"/>
    </source>
</evidence>
<dbReference type="GO" id="GO:0042585">
    <property type="term" value="C:germinal vesicle"/>
    <property type="evidence" value="ECO:0007669"/>
    <property type="project" value="TreeGrafter"/>
</dbReference>
<keyword evidence="6" id="KW-1185">Reference proteome</keyword>
<keyword evidence="4" id="KW-0539">Nucleus</keyword>
<proteinExistence type="predicted"/>
<dbReference type="GO" id="GO:0001939">
    <property type="term" value="C:female pronucleus"/>
    <property type="evidence" value="ECO:0007669"/>
    <property type="project" value="TreeGrafter"/>
</dbReference>
<evidence type="ECO:0000256" key="3">
    <source>
        <dbReference type="ARBA" id="ARBA00022490"/>
    </source>
</evidence>
<dbReference type="GO" id="GO:0001940">
    <property type="term" value="C:male pronucleus"/>
    <property type="evidence" value="ECO:0007669"/>
    <property type="project" value="TreeGrafter"/>
</dbReference>
<protein>
    <submittedName>
        <fullName evidence="5">Uncharacterized protein</fullName>
    </submittedName>
</protein>
<dbReference type="PANTHER" id="PTHR35678:SF1">
    <property type="entry name" value="PROTEIN STPG4"/>
    <property type="match status" value="1"/>
</dbReference>
<evidence type="ECO:0000313" key="6">
    <source>
        <dbReference type="Proteomes" id="UP000276133"/>
    </source>
</evidence>
<dbReference type="Pfam" id="PF07004">
    <property type="entry name" value="SHIPPO-rpt"/>
    <property type="match status" value="1"/>
</dbReference>
<sequence>MDKTHSKIASGEKLNHAELIRESSTLFKDPKLTRRKISDSYEKPVSGRESWWRCNIKETPLPGKYNLPNFINDLVKRPNTYRFKSDGRRHEPLPQIGKGDFLLPGAYSYEDFSQRIKKLNMSYSFKNHTPFDKNKLGISTGPELSPLSYDTAGYMTIDSSLEPVKHSFFKSKGKRNVFVAKDGPSPGEYEPVITENKKEISSCFKSKNGRFQNLDNKIPGPGTYEPISAWINSKQAQHFSSKGVFFTPSAKVLT</sequence>
<evidence type="ECO:0000256" key="4">
    <source>
        <dbReference type="ARBA" id="ARBA00023242"/>
    </source>
</evidence>
<organism evidence="5 6">
    <name type="scientific">Brachionus plicatilis</name>
    <name type="common">Marine rotifer</name>
    <name type="synonym">Brachionus muelleri</name>
    <dbReference type="NCBI Taxonomy" id="10195"/>
    <lineage>
        <taxon>Eukaryota</taxon>
        <taxon>Metazoa</taxon>
        <taxon>Spiralia</taxon>
        <taxon>Gnathifera</taxon>
        <taxon>Rotifera</taxon>
        <taxon>Eurotatoria</taxon>
        <taxon>Monogononta</taxon>
        <taxon>Pseudotrocha</taxon>
        <taxon>Ploima</taxon>
        <taxon>Brachionidae</taxon>
        <taxon>Brachionus</taxon>
    </lineage>
</organism>
<dbReference type="Proteomes" id="UP000276133">
    <property type="component" value="Unassembled WGS sequence"/>
</dbReference>
<dbReference type="GO" id="GO:0042393">
    <property type="term" value="F:histone binding"/>
    <property type="evidence" value="ECO:0007669"/>
    <property type="project" value="TreeGrafter"/>
</dbReference>
<dbReference type="InterPro" id="IPR010736">
    <property type="entry name" value="SHIPPO-rpt"/>
</dbReference>
<comment type="subcellular location">
    <subcellularLocation>
        <location evidence="2">Cytoplasm</location>
    </subcellularLocation>
    <subcellularLocation>
        <location evidence="1">Nucleus</location>
    </subcellularLocation>
</comment>
<accession>A0A3M7RQ26</accession>
<dbReference type="EMBL" id="REGN01002888">
    <property type="protein sequence ID" value="RNA25656.1"/>
    <property type="molecule type" value="Genomic_DNA"/>
</dbReference>
<dbReference type="OrthoDB" id="6228811at2759"/>
<dbReference type="PANTHER" id="PTHR35678">
    <property type="entry name" value="PROTEIN STPG4"/>
    <property type="match status" value="1"/>
</dbReference>
<dbReference type="GO" id="GO:0003682">
    <property type="term" value="F:chromatin binding"/>
    <property type="evidence" value="ECO:0007669"/>
    <property type="project" value="TreeGrafter"/>
</dbReference>